<gene>
    <name evidence="2" type="ORF">V0U79_10790</name>
</gene>
<feature type="chain" id="PRO_5045295640" description="Tail specific protease domain-containing protein" evidence="1">
    <location>
        <begin position="27"/>
        <end position="439"/>
    </location>
</feature>
<dbReference type="EMBL" id="JAZDRP010000006">
    <property type="protein sequence ID" value="MEE2526858.1"/>
    <property type="molecule type" value="Genomic_DNA"/>
</dbReference>
<sequence>MTKTGTGVVVGVLLAGLLTTTGPTHAQGFARPQALSSEQWEADLDAFLTVLLAEHDDPYFHTPQSDFDAAVGQYRGALPNLTRAQRIAGLAQIAALVGDGHTWMPMHALPFEGLPPGPGFRSLPVRFDIFHEGLFVVGAVDPDLVGARVAAFGNVAAEEAVARALTLLPTDAVNFAREMLPEWLMQAELLAALGLSESPTLVRLSIEQDGREREIELTPLSIGTRYDWIYSYDGGPISGDSWTTAAQEAPLWRESFEGAYRAEQLDGAVYLQIIQIRDDDVSYADIAAVAVAMAEAMDSPALVIDLRRCLGGDGTLNAGLMSALTESGALMETGRLAVLTSRQTHSAAVMLVSDLEQQTPARFYGQATADRPNHHGETNLFVTPNSQLPIIHASEYYQTSFEGDDRRFRSPDVAIPYRFSDYSSGTDPVLDAALSDFTE</sequence>
<keyword evidence="3" id="KW-1185">Reference proteome</keyword>
<dbReference type="Proteomes" id="UP001354971">
    <property type="component" value="Unassembled WGS sequence"/>
</dbReference>
<accession>A0ABU7LSI0</accession>
<name>A0ABU7LSI0_9PROT</name>
<comment type="caution">
    <text evidence="2">The sequence shown here is derived from an EMBL/GenBank/DDBJ whole genome shotgun (WGS) entry which is preliminary data.</text>
</comment>
<organism evidence="2 3">
    <name type="scientific">Hyphobacterium lacteum</name>
    <dbReference type="NCBI Taxonomy" id="3116575"/>
    <lineage>
        <taxon>Bacteria</taxon>
        <taxon>Pseudomonadati</taxon>
        <taxon>Pseudomonadota</taxon>
        <taxon>Alphaproteobacteria</taxon>
        <taxon>Maricaulales</taxon>
        <taxon>Maricaulaceae</taxon>
        <taxon>Hyphobacterium</taxon>
    </lineage>
</organism>
<evidence type="ECO:0000313" key="3">
    <source>
        <dbReference type="Proteomes" id="UP001354971"/>
    </source>
</evidence>
<evidence type="ECO:0000313" key="2">
    <source>
        <dbReference type="EMBL" id="MEE2526858.1"/>
    </source>
</evidence>
<protein>
    <recommendedName>
        <fullName evidence="4">Tail specific protease domain-containing protein</fullName>
    </recommendedName>
</protein>
<dbReference type="Gene3D" id="3.90.226.10">
    <property type="entry name" value="2-enoyl-CoA Hydratase, Chain A, domain 1"/>
    <property type="match status" value="1"/>
</dbReference>
<reference evidence="2 3" key="1">
    <citation type="submission" date="2024-01" db="EMBL/GenBank/DDBJ databases">
        <title>Hyphobacterium bacterium isolated from marine sediment.</title>
        <authorList>
            <person name="Zhao S."/>
        </authorList>
    </citation>
    <scope>NUCLEOTIDE SEQUENCE [LARGE SCALE GENOMIC DNA]</scope>
    <source>
        <strain evidence="3">HN65</strain>
    </source>
</reference>
<evidence type="ECO:0000256" key="1">
    <source>
        <dbReference type="SAM" id="SignalP"/>
    </source>
</evidence>
<proteinExistence type="predicted"/>
<evidence type="ECO:0008006" key="4">
    <source>
        <dbReference type="Google" id="ProtNLM"/>
    </source>
</evidence>
<feature type="signal peptide" evidence="1">
    <location>
        <begin position="1"/>
        <end position="26"/>
    </location>
</feature>
<dbReference type="SUPFAM" id="SSF52096">
    <property type="entry name" value="ClpP/crotonase"/>
    <property type="match status" value="1"/>
</dbReference>
<dbReference type="RefSeq" id="WP_330199521.1">
    <property type="nucleotide sequence ID" value="NZ_JAZDRP010000006.1"/>
</dbReference>
<dbReference type="InterPro" id="IPR029045">
    <property type="entry name" value="ClpP/crotonase-like_dom_sf"/>
</dbReference>
<keyword evidence="1" id="KW-0732">Signal</keyword>